<evidence type="ECO:0000313" key="3">
    <source>
        <dbReference type="Proteomes" id="UP000199050"/>
    </source>
</evidence>
<organism evidence="2 3">
    <name type="scientific">Paenibacillus typhae</name>
    <dbReference type="NCBI Taxonomy" id="1174501"/>
    <lineage>
        <taxon>Bacteria</taxon>
        <taxon>Bacillati</taxon>
        <taxon>Bacillota</taxon>
        <taxon>Bacilli</taxon>
        <taxon>Bacillales</taxon>
        <taxon>Paenibacillaceae</taxon>
        <taxon>Paenibacillus</taxon>
    </lineage>
</organism>
<protein>
    <submittedName>
        <fullName evidence="2">Multiple sugar transport system substrate-binding protein</fullName>
    </submittedName>
</protein>
<dbReference type="PANTHER" id="PTHR43649:SF12">
    <property type="entry name" value="DIACETYLCHITOBIOSE BINDING PROTEIN DASA"/>
    <property type="match status" value="1"/>
</dbReference>
<evidence type="ECO:0000256" key="1">
    <source>
        <dbReference type="SAM" id="SignalP"/>
    </source>
</evidence>
<evidence type="ECO:0000313" key="2">
    <source>
        <dbReference type="EMBL" id="SDI88368.1"/>
    </source>
</evidence>
<dbReference type="RefSeq" id="WP_167360646.1">
    <property type="nucleotide sequence ID" value="NZ_CBCSKY010000011.1"/>
</dbReference>
<keyword evidence="2" id="KW-0762">Sugar transport</keyword>
<reference evidence="3" key="1">
    <citation type="submission" date="2016-10" db="EMBL/GenBank/DDBJ databases">
        <authorList>
            <person name="Varghese N."/>
            <person name="Submissions S."/>
        </authorList>
    </citation>
    <scope>NUCLEOTIDE SEQUENCE [LARGE SCALE GENOMIC DNA]</scope>
    <source>
        <strain evidence="3">CGMCC 1.11012</strain>
    </source>
</reference>
<dbReference type="SUPFAM" id="SSF53850">
    <property type="entry name" value="Periplasmic binding protein-like II"/>
    <property type="match status" value="1"/>
</dbReference>
<keyword evidence="3" id="KW-1185">Reference proteome</keyword>
<feature type="signal peptide" evidence="1">
    <location>
        <begin position="1"/>
        <end position="22"/>
    </location>
</feature>
<keyword evidence="2" id="KW-0813">Transport</keyword>
<dbReference type="Proteomes" id="UP000199050">
    <property type="component" value="Unassembled WGS sequence"/>
</dbReference>
<dbReference type="STRING" id="1174501.SAMN05216192_109114"/>
<dbReference type="PANTHER" id="PTHR43649">
    <property type="entry name" value="ARABINOSE-BINDING PROTEIN-RELATED"/>
    <property type="match status" value="1"/>
</dbReference>
<accession>A0A1G8P7U2</accession>
<name>A0A1G8P7U2_9BACL</name>
<dbReference type="AlphaFoldDB" id="A0A1G8P7U2"/>
<dbReference type="InterPro" id="IPR050490">
    <property type="entry name" value="Bact_solute-bd_prot1"/>
</dbReference>
<keyword evidence="1" id="KW-0732">Signal</keyword>
<proteinExistence type="predicted"/>
<dbReference type="Pfam" id="PF01547">
    <property type="entry name" value="SBP_bac_1"/>
    <property type="match status" value="1"/>
</dbReference>
<dbReference type="InterPro" id="IPR006059">
    <property type="entry name" value="SBP"/>
</dbReference>
<gene>
    <name evidence="2" type="ORF">SAMN05216192_109114</name>
</gene>
<dbReference type="PROSITE" id="PS51257">
    <property type="entry name" value="PROKAR_LIPOPROTEIN"/>
    <property type="match status" value="1"/>
</dbReference>
<sequence>MSRKRSLMRSLTAVFVLTGILAGCGGNNNAGSGDATTPPSGSAATTAPAATAAEVQKVNFSIVSARPGDEAFYKEQMDIFMKANPEVKVTVIANPTEQYNNALQLSFAANEGPDIFFIEGGQPQARTVYDNKWVEPLDSYIDDAFVARFPEGAFSRTSQTRVNGEVIGIPVRDPRFDKVRPLYYNKTILEQYGYSEPPKTHSEFVEAATKITKEGKGQVYGFAMMGKAPAVFGLSVSGLGSGLEGGVIGYEGNTIINLKTGQFSSKSATPVVEILRQLNAQKIVAPGWENWDTAQMHQQFAAGRVAMFIGAAWQAEEIRKLNEGMDMGIAAAPVPDAGRNGYRDTPTIAEPRYAMSSQSKSKEAAWKVLDFLGSVEFERANYEYAKELVLMPAAMEGIAMSADMEQIVKVMDETIRMAPAVNTNNQNYDQFSKSISDAMPKPKIQEVFLKAVVSNEDPVPLAEDYDAKANKVIDEQIKIANDGGIEFSRDDLKYPDWNPMENYIIE</sequence>
<dbReference type="Gene3D" id="3.40.190.10">
    <property type="entry name" value="Periplasmic binding protein-like II"/>
    <property type="match status" value="1"/>
</dbReference>
<feature type="chain" id="PRO_5039012685" evidence="1">
    <location>
        <begin position="23"/>
        <end position="506"/>
    </location>
</feature>
<dbReference type="EMBL" id="FNDX01000009">
    <property type="protein sequence ID" value="SDI88368.1"/>
    <property type="molecule type" value="Genomic_DNA"/>
</dbReference>